<accession>A0AAD5Y3E1</accession>
<dbReference type="Proteomes" id="UP001210925">
    <property type="component" value="Unassembled WGS sequence"/>
</dbReference>
<name>A0AAD5Y3E1_9FUNG</name>
<comment type="caution">
    <text evidence="3">The sequence shown here is derived from an EMBL/GenBank/DDBJ whole genome shotgun (WGS) entry which is preliminary data.</text>
</comment>
<dbReference type="AlphaFoldDB" id="A0AAD5Y3E1"/>
<dbReference type="EMBL" id="JADGKB010000119">
    <property type="protein sequence ID" value="KAJ3253116.1"/>
    <property type="molecule type" value="Genomic_DNA"/>
</dbReference>
<evidence type="ECO:0000313" key="3">
    <source>
        <dbReference type="EMBL" id="KAJ3253116.1"/>
    </source>
</evidence>
<keyword evidence="2" id="KW-0732">Signal</keyword>
<proteinExistence type="predicted"/>
<evidence type="ECO:0000313" key="4">
    <source>
        <dbReference type="Proteomes" id="UP001210925"/>
    </source>
</evidence>
<feature type="chain" id="PRO_5042162920" evidence="2">
    <location>
        <begin position="16"/>
        <end position="324"/>
    </location>
</feature>
<feature type="transmembrane region" description="Helical" evidence="1">
    <location>
        <begin position="271"/>
        <end position="289"/>
    </location>
</feature>
<organism evidence="3 4">
    <name type="scientific">Boothiomyces macroporosus</name>
    <dbReference type="NCBI Taxonomy" id="261099"/>
    <lineage>
        <taxon>Eukaryota</taxon>
        <taxon>Fungi</taxon>
        <taxon>Fungi incertae sedis</taxon>
        <taxon>Chytridiomycota</taxon>
        <taxon>Chytridiomycota incertae sedis</taxon>
        <taxon>Chytridiomycetes</taxon>
        <taxon>Rhizophydiales</taxon>
        <taxon>Terramycetaceae</taxon>
        <taxon>Boothiomyces</taxon>
    </lineage>
</organism>
<keyword evidence="1" id="KW-1133">Transmembrane helix</keyword>
<keyword evidence="1" id="KW-0472">Membrane</keyword>
<keyword evidence="4" id="KW-1185">Reference proteome</keyword>
<evidence type="ECO:0000256" key="1">
    <source>
        <dbReference type="SAM" id="Phobius"/>
    </source>
</evidence>
<evidence type="ECO:0000256" key="2">
    <source>
        <dbReference type="SAM" id="SignalP"/>
    </source>
</evidence>
<keyword evidence="1" id="KW-0812">Transmembrane</keyword>
<gene>
    <name evidence="3" type="ORF">HK103_000866</name>
</gene>
<reference evidence="3" key="1">
    <citation type="submission" date="2020-05" db="EMBL/GenBank/DDBJ databases">
        <title>Phylogenomic resolution of chytrid fungi.</title>
        <authorList>
            <person name="Stajich J.E."/>
            <person name="Amses K."/>
            <person name="Simmons R."/>
            <person name="Seto K."/>
            <person name="Myers J."/>
            <person name="Bonds A."/>
            <person name="Quandt C.A."/>
            <person name="Barry K."/>
            <person name="Liu P."/>
            <person name="Grigoriev I."/>
            <person name="Longcore J.E."/>
            <person name="James T.Y."/>
        </authorList>
    </citation>
    <scope>NUCLEOTIDE SEQUENCE</scope>
    <source>
        <strain evidence="3">PLAUS21</strain>
    </source>
</reference>
<protein>
    <submittedName>
        <fullName evidence="3">Uncharacterized protein</fullName>
    </submittedName>
</protein>
<feature type="signal peptide" evidence="2">
    <location>
        <begin position="1"/>
        <end position="15"/>
    </location>
</feature>
<sequence length="324" mass="34373">MWLLLTTVCAQTGSAIKLIGSAKDDCSYVVQNIQTTFVANCGSSSLLDIANANPVKMCTSQCSSNIQNLDLGNCGSANVQYSGGTTTLANLYAIGLLNTQLYCATDKNNDLCFYATSFTSQGCTECKAAVSSILANSGADKTIIATVQNSANLNCKVTQTTVSAAPMVTVSDTPNITTTTVNLPASYPNSSVFYQRLMGTVFTGMGLACLIFPETTLRLSFTEPTLKSVMNYSIGGLILSPAAKLLMQAFGSQATLCGVLILNAKFTQQTFFVFGVSMIPFFVFDYMAYAAGFLSPLGAIGDAIGNTIFSYCCYKGYTILNLYK</sequence>